<evidence type="ECO:0000313" key="2">
    <source>
        <dbReference type="EMBL" id="OIT39683.1"/>
    </source>
</evidence>
<evidence type="ECO:0000313" key="3">
    <source>
        <dbReference type="Proteomes" id="UP000187609"/>
    </source>
</evidence>
<dbReference type="PANTHER" id="PTHR47723">
    <property type="entry name" value="OS05G0353850 PROTEIN"/>
    <property type="match status" value="1"/>
</dbReference>
<dbReference type="EMBL" id="MJEQ01000086">
    <property type="protein sequence ID" value="OIT39683.1"/>
    <property type="molecule type" value="Genomic_DNA"/>
</dbReference>
<dbReference type="SUPFAM" id="SSF53098">
    <property type="entry name" value="Ribonuclease H-like"/>
    <property type="match status" value="1"/>
</dbReference>
<dbReference type="AlphaFoldDB" id="A0A314LDQ6"/>
<keyword evidence="3" id="KW-1185">Reference proteome</keyword>
<dbReference type="Gene3D" id="3.30.420.10">
    <property type="entry name" value="Ribonuclease H-like superfamily/Ribonuclease H"/>
    <property type="match status" value="1"/>
</dbReference>
<comment type="caution">
    <text evidence="2">The sequence shown here is derived from an EMBL/GenBank/DDBJ whole genome shotgun (WGS) entry which is preliminary data.</text>
</comment>
<organism evidence="2 3">
    <name type="scientific">Nicotiana attenuata</name>
    <name type="common">Coyote tobacco</name>
    <dbReference type="NCBI Taxonomy" id="49451"/>
    <lineage>
        <taxon>Eukaryota</taxon>
        <taxon>Viridiplantae</taxon>
        <taxon>Streptophyta</taxon>
        <taxon>Embryophyta</taxon>
        <taxon>Tracheophyta</taxon>
        <taxon>Spermatophyta</taxon>
        <taxon>Magnoliopsida</taxon>
        <taxon>eudicotyledons</taxon>
        <taxon>Gunneridae</taxon>
        <taxon>Pentapetalae</taxon>
        <taxon>asterids</taxon>
        <taxon>lamiids</taxon>
        <taxon>Solanales</taxon>
        <taxon>Solanaceae</taxon>
        <taxon>Nicotianoideae</taxon>
        <taxon>Nicotianeae</taxon>
        <taxon>Nicotiana</taxon>
    </lineage>
</organism>
<dbReference type="Pfam" id="PF13456">
    <property type="entry name" value="RVT_3"/>
    <property type="match status" value="1"/>
</dbReference>
<feature type="domain" description="RNase H type-1" evidence="1">
    <location>
        <begin position="116"/>
        <end position="188"/>
    </location>
</feature>
<dbReference type="GO" id="GO:0004523">
    <property type="term" value="F:RNA-DNA hybrid ribonuclease activity"/>
    <property type="evidence" value="ECO:0007669"/>
    <property type="project" value="InterPro"/>
</dbReference>
<name>A0A314LDQ6_NICAT</name>
<dbReference type="InterPro" id="IPR036397">
    <property type="entry name" value="RNaseH_sf"/>
</dbReference>
<proteinExistence type="predicted"/>
<reference evidence="2" key="1">
    <citation type="submission" date="2016-11" db="EMBL/GenBank/DDBJ databases">
        <title>The genome of Nicotiana attenuata.</title>
        <authorList>
            <person name="Xu S."/>
            <person name="Brockmoeller T."/>
            <person name="Gaquerel E."/>
            <person name="Navarro A."/>
            <person name="Kuhl H."/>
            <person name="Gase K."/>
            <person name="Ling Z."/>
            <person name="Zhou W."/>
            <person name="Kreitzer C."/>
            <person name="Stanke M."/>
            <person name="Tang H."/>
            <person name="Lyons E."/>
            <person name="Pandey P."/>
            <person name="Pandey S.P."/>
            <person name="Timmermann B."/>
            <person name="Baldwin I.T."/>
        </authorList>
    </citation>
    <scope>NUCLEOTIDE SEQUENCE [LARGE SCALE GENOMIC DNA]</scope>
    <source>
        <strain evidence="2">UT</strain>
    </source>
</reference>
<dbReference type="PROSITE" id="PS50879">
    <property type="entry name" value="RNASE_H_1"/>
    <property type="match status" value="1"/>
</dbReference>
<dbReference type="Gramene" id="OIT39683">
    <property type="protein sequence ID" value="OIT39683"/>
    <property type="gene ID" value="A4A49_51569"/>
</dbReference>
<gene>
    <name evidence="2" type="ORF">A4A49_51569</name>
</gene>
<dbReference type="InterPro" id="IPR002156">
    <property type="entry name" value="RNaseH_domain"/>
</dbReference>
<dbReference type="PANTHER" id="PTHR47723:SF19">
    <property type="entry name" value="POLYNUCLEOTIDYL TRANSFERASE, RIBONUCLEASE H-LIKE SUPERFAMILY PROTEIN"/>
    <property type="match status" value="1"/>
</dbReference>
<evidence type="ECO:0000259" key="1">
    <source>
        <dbReference type="PROSITE" id="PS50879"/>
    </source>
</evidence>
<dbReference type="InterPro" id="IPR012337">
    <property type="entry name" value="RNaseH-like_sf"/>
</dbReference>
<sequence length="188" mass="21651">MHMLFRCKHSKTIWAQAGFSMLPPELPDKYTLHHWLKTQSSSSTNFNEYLVWSEVIPFILWHIWLHRNETIFKNNYKPLLLKNIVNKAMEYKLLATNQNRPVTYTDSILIKWNPPEQNSYKLNVDGSCCGNPSKGGIGGIIRNGNGEWILGYNMGFSHATDIYMETLALLHGLKLAIENKQIVRSSLT</sequence>
<protein>
    <recommendedName>
        <fullName evidence="1">RNase H type-1 domain-containing protein</fullName>
    </recommendedName>
</protein>
<dbReference type="InterPro" id="IPR053151">
    <property type="entry name" value="RNase_H-like"/>
</dbReference>
<dbReference type="SMR" id="A0A314LDQ6"/>
<accession>A0A314LDQ6</accession>
<dbReference type="Proteomes" id="UP000187609">
    <property type="component" value="Unassembled WGS sequence"/>
</dbReference>
<dbReference type="GO" id="GO:0003676">
    <property type="term" value="F:nucleic acid binding"/>
    <property type="evidence" value="ECO:0007669"/>
    <property type="project" value="InterPro"/>
</dbReference>